<dbReference type="Proteomes" id="UP000004956">
    <property type="component" value="Unassembled WGS sequence"/>
</dbReference>
<keyword evidence="7" id="KW-0227">DNA damage</keyword>
<dbReference type="InterPro" id="IPR038649">
    <property type="entry name" value="EXOI_SH3_sf"/>
</dbReference>
<organism evidence="16 17">
    <name type="scientific">Sutterella parvirubra YIT 11816</name>
    <dbReference type="NCBI Taxonomy" id="762967"/>
    <lineage>
        <taxon>Bacteria</taxon>
        <taxon>Pseudomonadati</taxon>
        <taxon>Pseudomonadota</taxon>
        <taxon>Betaproteobacteria</taxon>
        <taxon>Burkholderiales</taxon>
        <taxon>Sutterellaceae</taxon>
        <taxon>Sutterella</taxon>
    </lineage>
</organism>
<dbReference type="NCBIfam" id="NF008746">
    <property type="entry name" value="PRK11779.1"/>
    <property type="match status" value="1"/>
</dbReference>
<keyword evidence="11" id="KW-0238">DNA-binding</keyword>
<dbReference type="Pfam" id="PF08411">
    <property type="entry name" value="ExoI_SH3"/>
    <property type="match status" value="1"/>
</dbReference>
<comment type="cofactor">
    <cofactor evidence="2">
        <name>Mg(2+)</name>
        <dbReference type="ChEBI" id="CHEBI:18420"/>
    </cofactor>
</comment>
<dbReference type="GO" id="GO:0046872">
    <property type="term" value="F:metal ion binding"/>
    <property type="evidence" value="ECO:0007669"/>
    <property type="project" value="UniProtKB-KW"/>
</dbReference>
<evidence type="ECO:0000259" key="15">
    <source>
        <dbReference type="PROSITE" id="PS51784"/>
    </source>
</evidence>
<protein>
    <recommendedName>
        <fullName evidence="4">Exodeoxyribonuclease I</fullName>
        <ecNumber evidence="3">3.1.11.1</ecNumber>
    </recommendedName>
    <alternativeName>
        <fullName evidence="13">DNA deoxyribophosphodiesterase</fullName>
    </alternativeName>
</protein>
<reference evidence="16 17" key="1">
    <citation type="submission" date="2011-11" db="EMBL/GenBank/DDBJ databases">
        <authorList>
            <person name="Weinstock G."/>
            <person name="Sodergren E."/>
            <person name="Clifton S."/>
            <person name="Fulton L."/>
            <person name="Fulton B."/>
            <person name="Courtney L."/>
            <person name="Fronick C."/>
            <person name="Harrison M."/>
            <person name="Strong C."/>
            <person name="Farmer C."/>
            <person name="Delahaunty K."/>
            <person name="Markovic C."/>
            <person name="Hall O."/>
            <person name="Minx P."/>
            <person name="Tomlinson C."/>
            <person name="Mitreva M."/>
            <person name="Hou S."/>
            <person name="Chen J."/>
            <person name="Wollam A."/>
            <person name="Pepin K.H."/>
            <person name="Johnson M."/>
            <person name="Bhonagiri V."/>
            <person name="Zhang X."/>
            <person name="Suruliraj S."/>
            <person name="Warren W."/>
            <person name="Chinwalla A."/>
            <person name="Mardis E.R."/>
            <person name="Wilson R.K."/>
        </authorList>
    </citation>
    <scope>NUCLEOTIDE SEQUENCE [LARGE SCALE GENOMIC DNA]</scope>
    <source>
        <strain evidence="16 17">YIT 11816</strain>
    </source>
</reference>
<dbReference type="SUPFAM" id="SSF53098">
    <property type="entry name" value="Ribonuclease H-like"/>
    <property type="match status" value="1"/>
</dbReference>
<name>H3KG33_9BURK</name>
<gene>
    <name evidence="16" type="ORF">HMPREF9440_01708</name>
</gene>
<evidence type="ECO:0000256" key="14">
    <source>
        <dbReference type="ARBA" id="ARBA00046792"/>
    </source>
</evidence>
<dbReference type="STRING" id="762967.HMPREF9440_01708"/>
<sequence length="380" mass="42497">MTQSFYWYDFETFGIRSRTDRPAQFAGMRTDMNLEPSPAAGEEAGEVFYAKPSEDYLPSPESCLLTGIVPQLCEERGMPESEFAGRIFERLNVPGTISIGYNTLGFDDEVCRFLFWRNFLDPYSHGWKDGCSRWDLFPLVCAVWALRGDGIRWPLWEELDPERFPQAAVRKGVCMKLECLTEANGITHGQAHEALSDVEATIGLARLIREKEPKLWDWALANRSKEQVRAALEKGPVVWVSPKIGVARGCTMLGGMLYANGNDVLMWDLREDPSVLRTLSREEIIERITTPQSKLPEGVTRLPVRKMKINASPFVCGALGVLSPDRAARYGIDRAAAVERYQALLEVRPLVEGILAECMEHGGGLEPVDVDAALYDGGFT</sequence>
<dbReference type="EMBL" id="AFBQ01000258">
    <property type="protein sequence ID" value="EHY30929.1"/>
    <property type="molecule type" value="Genomic_DNA"/>
</dbReference>
<comment type="subunit">
    <text evidence="14">Monomer. Interacts with ssb (via C-terminus); this interaction stimulates the exonuclease activity by recruiting the enzyme to its substrate.</text>
</comment>
<evidence type="ECO:0000256" key="9">
    <source>
        <dbReference type="ARBA" id="ARBA00022839"/>
    </source>
</evidence>
<evidence type="ECO:0000256" key="7">
    <source>
        <dbReference type="ARBA" id="ARBA00022763"/>
    </source>
</evidence>
<dbReference type="Gene3D" id="3.30.1520.20">
    <property type="entry name" value="Exonuclease ExoI, domain 2"/>
    <property type="match status" value="1"/>
</dbReference>
<keyword evidence="9" id="KW-0269">Exonuclease</keyword>
<dbReference type="Gene3D" id="3.30.420.10">
    <property type="entry name" value="Ribonuclease H-like superfamily/Ribonuclease H"/>
    <property type="match status" value="1"/>
</dbReference>
<proteinExistence type="predicted"/>
<evidence type="ECO:0000256" key="12">
    <source>
        <dbReference type="ARBA" id="ARBA00023204"/>
    </source>
</evidence>
<dbReference type="InterPro" id="IPR013620">
    <property type="entry name" value="Exonuc_1_SH3"/>
</dbReference>
<dbReference type="EC" id="3.1.11.1" evidence="3"/>
<dbReference type="FunFam" id="3.30.420.10:FF:000033">
    <property type="entry name" value="Exodeoxyribonuclease I"/>
    <property type="match status" value="1"/>
</dbReference>
<evidence type="ECO:0000256" key="6">
    <source>
        <dbReference type="ARBA" id="ARBA00022723"/>
    </source>
</evidence>
<evidence type="ECO:0000256" key="4">
    <source>
        <dbReference type="ARBA" id="ARBA00019900"/>
    </source>
</evidence>
<keyword evidence="5" id="KW-0540">Nuclease</keyword>
<dbReference type="Pfam" id="PF00929">
    <property type="entry name" value="RNase_T"/>
    <property type="match status" value="1"/>
</dbReference>
<evidence type="ECO:0000256" key="13">
    <source>
        <dbReference type="ARBA" id="ARBA00031220"/>
    </source>
</evidence>
<evidence type="ECO:0000313" key="16">
    <source>
        <dbReference type="EMBL" id="EHY30929.1"/>
    </source>
</evidence>
<feature type="non-terminal residue" evidence="16">
    <location>
        <position position="380"/>
    </location>
</feature>
<keyword evidence="17" id="KW-1185">Reference proteome</keyword>
<evidence type="ECO:0000256" key="1">
    <source>
        <dbReference type="ARBA" id="ARBA00000563"/>
    </source>
</evidence>
<evidence type="ECO:0000256" key="10">
    <source>
        <dbReference type="ARBA" id="ARBA00022842"/>
    </source>
</evidence>
<dbReference type="HOGENOM" id="CLU_043508_0_0_4"/>
<dbReference type="GO" id="GO:0006281">
    <property type="term" value="P:DNA repair"/>
    <property type="evidence" value="ECO:0007669"/>
    <property type="project" value="UniProtKB-KW"/>
</dbReference>
<dbReference type="InterPro" id="IPR012337">
    <property type="entry name" value="RNaseH-like_sf"/>
</dbReference>
<accession>H3KG33</accession>
<dbReference type="PROSITE" id="PS51784">
    <property type="entry name" value="EXOI_SH3"/>
    <property type="match status" value="1"/>
</dbReference>
<keyword evidence="6" id="KW-0479">Metal-binding</keyword>
<evidence type="ECO:0000313" key="17">
    <source>
        <dbReference type="Proteomes" id="UP000004956"/>
    </source>
</evidence>
<dbReference type="GO" id="GO:0003677">
    <property type="term" value="F:DNA binding"/>
    <property type="evidence" value="ECO:0007669"/>
    <property type="project" value="UniProtKB-KW"/>
</dbReference>
<keyword evidence="12" id="KW-0234">DNA repair</keyword>
<evidence type="ECO:0000256" key="8">
    <source>
        <dbReference type="ARBA" id="ARBA00022801"/>
    </source>
</evidence>
<dbReference type="InterPro" id="IPR034747">
    <property type="entry name" value="EXOI_SH3"/>
</dbReference>
<feature type="domain" description="ExoI SH3-like" evidence="15">
    <location>
        <begin position="213"/>
        <end position="363"/>
    </location>
</feature>
<evidence type="ECO:0000256" key="2">
    <source>
        <dbReference type="ARBA" id="ARBA00001946"/>
    </source>
</evidence>
<keyword evidence="10" id="KW-0460">Magnesium</keyword>
<comment type="catalytic activity">
    <reaction evidence="1">
        <text>Exonucleolytic cleavage in the 3'- to 5'-direction to yield nucleoside 5'-phosphates.</text>
        <dbReference type="EC" id="3.1.11.1"/>
    </reaction>
</comment>
<keyword evidence="8" id="KW-0378">Hydrolase</keyword>
<dbReference type="AlphaFoldDB" id="H3KG33"/>
<evidence type="ECO:0000256" key="3">
    <source>
        <dbReference type="ARBA" id="ARBA00012108"/>
    </source>
</evidence>
<dbReference type="InterPro" id="IPR013520">
    <property type="entry name" value="Ribonucl_H"/>
</dbReference>
<dbReference type="CDD" id="cd06138">
    <property type="entry name" value="ExoI_N"/>
    <property type="match status" value="1"/>
</dbReference>
<dbReference type="InterPro" id="IPR036397">
    <property type="entry name" value="RNaseH_sf"/>
</dbReference>
<evidence type="ECO:0000256" key="5">
    <source>
        <dbReference type="ARBA" id="ARBA00022722"/>
    </source>
</evidence>
<comment type="caution">
    <text evidence="16">The sequence shown here is derived from an EMBL/GenBank/DDBJ whole genome shotgun (WGS) entry which is preliminary data.</text>
</comment>
<dbReference type="GO" id="GO:0008310">
    <property type="term" value="F:single-stranded DNA 3'-5' DNA exonuclease activity"/>
    <property type="evidence" value="ECO:0007669"/>
    <property type="project" value="UniProtKB-EC"/>
</dbReference>
<evidence type="ECO:0000256" key="11">
    <source>
        <dbReference type="ARBA" id="ARBA00023125"/>
    </source>
</evidence>